<reference evidence="1" key="1">
    <citation type="submission" date="2024-05" db="EMBL/GenBank/DDBJ databases">
        <title>Defense systems in Pseudomonas aeruginosa.</title>
        <authorList>
            <person name="van den Berg D.F."/>
            <person name="Costa R.A."/>
        </authorList>
    </citation>
    <scope>NUCLEOTIDE SEQUENCE</scope>
</reference>
<proteinExistence type="predicted"/>
<evidence type="ECO:0000313" key="1">
    <source>
        <dbReference type="EMBL" id="XCN26674.1"/>
    </source>
</evidence>
<accession>A0AAU8KX85</accession>
<dbReference type="EMBL" id="PP813863">
    <property type="protein sequence ID" value="XCN26674.1"/>
    <property type="molecule type" value="Genomic_DNA"/>
</dbReference>
<organism evidence="1">
    <name type="scientific">Pseudomonas phage vB_PaeP_FBPa39</name>
    <dbReference type="NCBI Taxonomy" id="3231239"/>
    <lineage>
        <taxon>Viruses</taxon>
    </lineage>
</organism>
<sequence>MGAIRPGSAGFVKPLGFPPVPIGFPQGGAITPYSLRGCLLVFYTVYGLSVPQQTPGYRQSLTITRYQWMSIGDQGIFPPIHPLNTLRFFL</sequence>
<name>A0AAU8KX85_9VIRU</name>
<protein>
    <submittedName>
        <fullName evidence="1">Uncharacterized protein</fullName>
    </submittedName>
</protein>